<accession>A0A6I8S2F1</accession>
<name>A0A6I8S2F1_XENTR</name>
<protein>
    <submittedName>
        <fullName evidence="4">Serpin peptidase inhibitor, clade A (alpha-1 antiproteinase, antitrypsin), member 10</fullName>
    </submittedName>
</protein>
<evidence type="ECO:0000313" key="4">
    <source>
        <dbReference type="Ensembl" id="ENSXETP00000092048"/>
    </source>
</evidence>
<dbReference type="CDD" id="cd02055">
    <property type="entry name" value="serpinA10_PZI"/>
    <property type="match status" value="1"/>
</dbReference>
<comment type="similarity">
    <text evidence="1">Belongs to the serpin family.</text>
</comment>
<dbReference type="FunFam" id="3.30.497.10:FF:000001">
    <property type="entry name" value="Serine protease inhibitor"/>
    <property type="match status" value="1"/>
</dbReference>
<dbReference type="Gene3D" id="3.30.497.10">
    <property type="entry name" value="Antithrombin, subunit I, domain 2"/>
    <property type="match status" value="1"/>
</dbReference>
<sequence>MYCNCISILSRRTTMKRTLWLLLLLLIGLCIADHATKQQKPSRKQKVDHSECSKQTSAATLMNSSLPSGNEEQIPTVLSFANVSQMSSDFGFNLYRKIANKHDNNIFFSPFSVSLGLSSLLLGTRGNTYDQLLHGLNYNPFKDQENPYLLPELLKTIKEKIAKNEELVLNIGSLSFLHETFSMKDEFVNLTKKYFDMEYELIDFHSSKAKNEINAYVEKLTKGLISNFYDFIDPQTKLLLLDYIFFKGKWQYPFNPALTEVDSFFIDKYNSVTVPMMYKTDKVASVFDKDLSCTVFKLPYRGNAHMLIIKPEKEGDFGILEDHLTKELINSWQAKMQSRKTDIFFPKFKLDQKYKLKSSLNELGIKELFTGKANLTDLTEERNLMLTEITQQAMIEVDERGTEAAAVAGAEIIAYSLPLTIRVNRPFLFMIFEEAYQSLLFLGRVMDPTKL</sequence>
<reference evidence="4" key="2">
    <citation type="submission" date="2020-05" db="UniProtKB">
        <authorList>
            <consortium name="Ensembl"/>
        </authorList>
    </citation>
    <scope>IDENTIFICATION</scope>
</reference>
<dbReference type="GO" id="GO:0004867">
    <property type="term" value="F:serine-type endopeptidase inhibitor activity"/>
    <property type="evidence" value="ECO:0007669"/>
    <property type="project" value="InterPro"/>
</dbReference>
<dbReference type="FunCoup" id="A0A6I8S2F1">
    <property type="interactions" value="94"/>
</dbReference>
<dbReference type="GO" id="GO:0005615">
    <property type="term" value="C:extracellular space"/>
    <property type="evidence" value="ECO:0007669"/>
    <property type="project" value="InterPro"/>
</dbReference>
<dbReference type="Pfam" id="PF00079">
    <property type="entry name" value="Serpin"/>
    <property type="match status" value="1"/>
</dbReference>
<dbReference type="Ensembl" id="ENSXETT00000091649">
    <property type="protein sequence ID" value="ENSXETP00000092048"/>
    <property type="gene ID" value="ENSXETG00000010316"/>
</dbReference>
<organism evidence="4">
    <name type="scientific">Xenopus tropicalis</name>
    <name type="common">Western clawed frog</name>
    <name type="synonym">Silurana tropicalis</name>
    <dbReference type="NCBI Taxonomy" id="8364"/>
    <lineage>
        <taxon>Eukaryota</taxon>
        <taxon>Metazoa</taxon>
        <taxon>Chordata</taxon>
        <taxon>Craniata</taxon>
        <taxon>Vertebrata</taxon>
        <taxon>Euteleostomi</taxon>
        <taxon>Amphibia</taxon>
        <taxon>Batrachia</taxon>
        <taxon>Anura</taxon>
        <taxon>Pipoidea</taxon>
        <taxon>Pipidae</taxon>
        <taxon>Xenopodinae</taxon>
        <taxon>Xenopus</taxon>
        <taxon>Silurana</taxon>
    </lineage>
</organism>
<proteinExistence type="inferred from homology"/>
<dbReference type="InterPro" id="IPR000215">
    <property type="entry name" value="Serpin_fam"/>
</dbReference>
<dbReference type="InterPro" id="IPR042185">
    <property type="entry name" value="Serpin_sf_2"/>
</dbReference>
<dbReference type="Gene3D" id="2.30.39.10">
    <property type="entry name" value="Alpha-1-antitrypsin, domain 1"/>
    <property type="match status" value="1"/>
</dbReference>
<dbReference type="AlphaFoldDB" id="A0A6I8S2F1"/>
<reference evidence="4" key="1">
    <citation type="journal article" date="2010" name="Science">
        <title>The genome of the Western clawed frog Xenopus tropicalis.</title>
        <authorList>
            <person name="Hellsten U."/>
            <person name="Harland R.M."/>
            <person name="Gilchrist M.J."/>
            <person name="Hendrix D."/>
            <person name="Jurka J."/>
            <person name="Kapitonov V."/>
            <person name="Ovcharenko I."/>
            <person name="Putnam N.H."/>
            <person name="Shu S."/>
            <person name="Taher L."/>
            <person name="Blitz I.L."/>
            <person name="Blumberg B."/>
            <person name="Dichmann D.S."/>
            <person name="Dubchak I."/>
            <person name="Amaya E."/>
            <person name="Detter J.C."/>
            <person name="Fletcher R."/>
            <person name="Gerhard D.S."/>
            <person name="Goodstein D."/>
            <person name="Graves T."/>
            <person name="Grigoriev I.V."/>
            <person name="Grimwood J."/>
            <person name="Kawashima T."/>
            <person name="Lindquist E."/>
            <person name="Lucas S.M."/>
            <person name="Mead P.E."/>
            <person name="Mitros T."/>
            <person name="Ogino H."/>
            <person name="Ohta Y."/>
            <person name="Poliakov A.V."/>
            <person name="Pollet N."/>
            <person name="Robert J."/>
            <person name="Salamov A."/>
            <person name="Sater A.K."/>
            <person name="Schmutz J."/>
            <person name="Terry A."/>
            <person name="Vize P.D."/>
            <person name="Warren W.C."/>
            <person name="Wells D."/>
            <person name="Wills A."/>
            <person name="Wilson R.K."/>
            <person name="Zimmerman L.B."/>
            <person name="Zorn A.M."/>
            <person name="Grainger R."/>
            <person name="Grammer T."/>
            <person name="Khokha M.K."/>
            <person name="Richardson P.M."/>
            <person name="Rokhsar D.S."/>
        </authorList>
    </citation>
    <scope>NUCLEOTIDE SEQUENCE [LARGE SCALE GENOMIC DNA]</scope>
    <source>
        <strain evidence="4">Nigerian</strain>
    </source>
</reference>
<dbReference type="InterPro" id="IPR023795">
    <property type="entry name" value="Serpin_CS"/>
</dbReference>
<dbReference type="SUPFAM" id="SSF56574">
    <property type="entry name" value="Serpins"/>
    <property type="match status" value="1"/>
</dbReference>
<evidence type="ECO:0000256" key="1">
    <source>
        <dbReference type="RuleBase" id="RU000411"/>
    </source>
</evidence>
<dbReference type="GO" id="GO:0007596">
    <property type="term" value="P:blood coagulation"/>
    <property type="evidence" value="ECO:0007669"/>
    <property type="project" value="InterPro"/>
</dbReference>
<dbReference type="FunFam" id="2.10.310.10:FF:000001">
    <property type="entry name" value="Serpin family A member 1"/>
    <property type="match status" value="1"/>
</dbReference>
<feature type="chain" id="PRO_5030155849" evidence="2">
    <location>
        <begin position="33"/>
        <end position="451"/>
    </location>
</feature>
<feature type="domain" description="Serpin" evidence="3">
    <location>
        <begin position="92"/>
        <end position="448"/>
    </location>
</feature>
<dbReference type="Bgee" id="ENSXETG00000010316">
    <property type="expression patterns" value="Expressed in liver and 4 other cell types or tissues"/>
</dbReference>
<dbReference type="InterPro" id="IPR023796">
    <property type="entry name" value="Serpin_dom"/>
</dbReference>
<dbReference type="PANTHER" id="PTHR11461:SF191">
    <property type="entry name" value="PROTEIN Z-DEPENDENT PROTEASE INHIBITOR"/>
    <property type="match status" value="1"/>
</dbReference>
<dbReference type="GeneTree" id="ENSGT00940000159462"/>
<dbReference type="InterPro" id="IPR042178">
    <property type="entry name" value="Serpin_sf_1"/>
</dbReference>
<dbReference type="PANTHER" id="PTHR11461">
    <property type="entry name" value="SERINE PROTEASE INHIBITOR, SERPIN"/>
    <property type="match status" value="1"/>
</dbReference>
<dbReference type="InterPro" id="IPR036186">
    <property type="entry name" value="Serpin_sf"/>
</dbReference>
<dbReference type="PROSITE" id="PS00284">
    <property type="entry name" value="SERPIN"/>
    <property type="match status" value="1"/>
</dbReference>
<dbReference type="InParanoid" id="A0A6I8S2F1"/>
<evidence type="ECO:0000256" key="2">
    <source>
        <dbReference type="SAM" id="SignalP"/>
    </source>
</evidence>
<feature type="signal peptide" evidence="2">
    <location>
        <begin position="1"/>
        <end position="32"/>
    </location>
</feature>
<keyword evidence="2" id="KW-0732">Signal</keyword>
<dbReference type="SMART" id="SM00093">
    <property type="entry name" value="SERPIN"/>
    <property type="match status" value="1"/>
</dbReference>
<evidence type="ECO:0000259" key="3">
    <source>
        <dbReference type="SMART" id="SM00093"/>
    </source>
</evidence>
<gene>
    <name evidence="4" type="primary">serpina10</name>
</gene>
<dbReference type="Xenbase" id="XB-GENE-983018">
    <property type="gene designation" value="serpina10"/>
</dbReference>
<dbReference type="InterPro" id="IPR033835">
    <property type="entry name" value="PZI_serpin_dom"/>
</dbReference>